<keyword evidence="3" id="KW-1185">Reference proteome</keyword>
<dbReference type="OrthoDB" id="9770545at2"/>
<reference evidence="2 3" key="1">
    <citation type="submission" date="2016-10" db="EMBL/GenBank/DDBJ databases">
        <title>Genome sequence of Streptomyces gilvigriseus MUSC 26.</title>
        <authorList>
            <person name="Lee L.-H."/>
            <person name="Ser H.-L."/>
        </authorList>
    </citation>
    <scope>NUCLEOTIDE SEQUENCE [LARGE SCALE GENOMIC DNA]</scope>
    <source>
        <strain evidence="2 3">MUSC 26</strain>
    </source>
</reference>
<dbReference type="AlphaFoldDB" id="A0A1J7C1V4"/>
<comment type="caution">
    <text evidence="2">The sequence shown here is derived from an EMBL/GenBank/DDBJ whole genome shotgun (WGS) entry which is preliminary data.</text>
</comment>
<protein>
    <recommendedName>
        <fullName evidence="1">LarA-like N-terminal domain-containing protein</fullName>
    </recommendedName>
</protein>
<dbReference type="STRING" id="1428644.BIV57_20945"/>
<organism evidence="2 3">
    <name type="scientific">Mangrovactinospora gilvigrisea</name>
    <dbReference type="NCBI Taxonomy" id="1428644"/>
    <lineage>
        <taxon>Bacteria</taxon>
        <taxon>Bacillati</taxon>
        <taxon>Actinomycetota</taxon>
        <taxon>Actinomycetes</taxon>
        <taxon>Kitasatosporales</taxon>
        <taxon>Streptomycetaceae</taxon>
        <taxon>Mangrovactinospora</taxon>
    </lineage>
</organism>
<evidence type="ECO:0000259" key="1">
    <source>
        <dbReference type="Pfam" id="PF09861"/>
    </source>
</evidence>
<proteinExistence type="predicted"/>
<dbReference type="Gene3D" id="3.90.226.30">
    <property type="match status" value="1"/>
</dbReference>
<dbReference type="PANTHER" id="PTHR33171:SF17">
    <property type="entry name" value="LARA-LIKE N-TERMINAL DOMAIN-CONTAINING PROTEIN"/>
    <property type="match status" value="1"/>
</dbReference>
<dbReference type="Pfam" id="PF09861">
    <property type="entry name" value="Lar_N"/>
    <property type="match status" value="1"/>
</dbReference>
<dbReference type="InterPro" id="IPR043166">
    <property type="entry name" value="LarA-like_C"/>
</dbReference>
<dbReference type="GO" id="GO:0050043">
    <property type="term" value="F:lactate racemase activity"/>
    <property type="evidence" value="ECO:0007669"/>
    <property type="project" value="InterPro"/>
</dbReference>
<dbReference type="PANTHER" id="PTHR33171">
    <property type="entry name" value="LAR_N DOMAIN-CONTAINING PROTEIN"/>
    <property type="match status" value="1"/>
</dbReference>
<evidence type="ECO:0000313" key="2">
    <source>
        <dbReference type="EMBL" id="OIV35552.1"/>
    </source>
</evidence>
<dbReference type="EMBL" id="MLCF01000145">
    <property type="protein sequence ID" value="OIV35552.1"/>
    <property type="molecule type" value="Genomic_DNA"/>
</dbReference>
<dbReference type="Proteomes" id="UP000243342">
    <property type="component" value="Unassembled WGS sequence"/>
</dbReference>
<accession>A0A1J7C1V4</accession>
<feature type="domain" description="LarA-like N-terminal" evidence="1">
    <location>
        <begin position="15"/>
        <end position="168"/>
    </location>
</feature>
<evidence type="ECO:0000313" key="3">
    <source>
        <dbReference type="Proteomes" id="UP000243342"/>
    </source>
</evidence>
<dbReference type="Gene3D" id="3.40.50.11440">
    <property type="match status" value="1"/>
</dbReference>
<dbReference type="InterPro" id="IPR018657">
    <property type="entry name" value="LarA-like_N"/>
</dbReference>
<dbReference type="InterPro" id="IPR048068">
    <property type="entry name" value="LarA-like"/>
</dbReference>
<sequence>MRQHAADLDAAGRLAGKRVLVLVPDDTRSGPLPALLRAVRDAFVPRAAAVDVLIALGTHPPMPPERIDRHTGMTEAERAPMRVFNHEWERPETFASLGTVTADEVAEISGGLLREDVEVRLNRMVVDYDHVLVLGPVFPHEVVGFSGGNKYFFPGVSAREVIDVSHWLGALITSYEIIGTLGTTPVRALINKAASLIPSDRSALCYVVSPKDPTTLHGVFGGGIEEAWERAAELSSRIHVAYVDRPFDTVLSVVPAMYDEIWVGAKGVYKLEPVVADGGEIILYAPHITEFSEVHGEWIKKIGFHVRDWFRLQPEKFADVPRGVMAHSTHVRGAGTYDPATGEERPRIRVTLATGIPEAECRAVGLGYRDPATVDVESYAGREDEGVLLVRKAGETLYRLRKG</sequence>
<name>A0A1J7C1V4_9ACTN</name>
<gene>
    <name evidence="2" type="ORF">BIV57_20945</name>
</gene>